<evidence type="ECO:0000313" key="1">
    <source>
        <dbReference type="EMBL" id="KAF2632608.1"/>
    </source>
</evidence>
<reference evidence="1" key="1">
    <citation type="journal article" date="2020" name="Stud. Mycol.">
        <title>101 Dothideomycetes genomes: a test case for predicting lifestyles and emergence of pathogens.</title>
        <authorList>
            <person name="Haridas S."/>
            <person name="Albert R."/>
            <person name="Binder M."/>
            <person name="Bloem J."/>
            <person name="Labutti K."/>
            <person name="Salamov A."/>
            <person name="Andreopoulos B."/>
            <person name="Baker S."/>
            <person name="Barry K."/>
            <person name="Bills G."/>
            <person name="Bluhm B."/>
            <person name="Cannon C."/>
            <person name="Castanera R."/>
            <person name="Culley D."/>
            <person name="Daum C."/>
            <person name="Ezra D."/>
            <person name="Gonzalez J."/>
            <person name="Henrissat B."/>
            <person name="Kuo A."/>
            <person name="Liang C."/>
            <person name="Lipzen A."/>
            <person name="Lutzoni F."/>
            <person name="Magnuson J."/>
            <person name="Mondo S."/>
            <person name="Nolan M."/>
            <person name="Ohm R."/>
            <person name="Pangilinan J."/>
            <person name="Park H.-J."/>
            <person name="Ramirez L."/>
            <person name="Alfaro M."/>
            <person name="Sun H."/>
            <person name="Tritt A."/>
            <person name="Yoshinaga Y."/>
            <person name="Zwiers L.-H."/>
            <person name="Turgeon B."/>
            <person name="Goodwin S."/>
            <person name="Spatafora J."/>
            <person name="Crous P."/>
            <person name="Grigoriev I."/>
        </authorList>
    </citation>
    <scope>NUCLEOTIDE SEQUENCE</scope>
    <source>
        <strain evidence="1">CBS 525.71</strain>
    </source>
</reference>
<accession>A0ACB6SF67</accession>
<organism evidence="1 2">
    <name type="scientific">Macroventuria anomochaeta</name>
    <dbReference type="NCBI Taxonomy" id="301207"/>
    <lineage>
        <taxon>Eukaryota</taxon>
        <taxon>Fungi</taxon>
        <taxon>Dikarya</taxon>
        <taxon>Ascomycota</taxon>
        <taxon>Pezizomycotina</taxon>
        <taxon>Dothideomycetes</taxon>
        <taxon>Pleosporomycetidae</taxon>
        <taxon>Pleosporales</taxon>
        <taxon>Pleosporineae</taxon>
        <taxon>Didymellaceae</taxon>
        <taxon>Macroventuria</taxon>
    </lineage>
</organism>
<proteinExistence type="predicted"/>
<comment type="caution">
    <text evidence="1">The sequence shown here is derived from an EMBL/GenBank/DDBJ whole genome shotgun (WGS) entry which is preliminary data.</text>
</comment>
<keyword evidence="2" id="KW-1185">Reference proteome</keyword>
<dbReference type="EMBL" id="MU006702">
    <property type="protein sequence ID" value="KAF2632608.1"/>
    <property type="molecule type" value="Genomic_DNA"/>
</dbReference>
<evidence type="ECO:0000313" key="2">
    <source>
        <dbReference type="Proteomes" id="UP000799754"/>
    </source>
</evidence>
<dbReference type="Proteomes" id="UP000799754">
    <property type="component" value="Unassembled WGS sequence"/>
</dbReference>
<feature type="non-terminal residue" evidence="1">
    <location>
        <position position="223"/>
    </location>
</feature>
<gene>
    <name evidence="1" type="ORF">BU25DRAFT_319705</name>
</gene>
<protein>
    <submittedName>
        <fullName evidence="1">Uncharacterized protein</fullName>
    </submittedName>
</protein>
<name>A0ACB6SF67_9PLEO</name>
<feature type="non-terminal residue" evidence="1">
    <location>
        <position position="1"/>
    </location>
</feature>
<sequence>PLQKKECVICTDNRSLSRFPSDPPTAHCAHNADVCRRCLRTWISTTFASKVWDEINCPICSERLNYEDVREFAPSKVFRKYRKLSTKAALEAIPGFHWCLMKSCKSGQVIEPATNKFRCVKCKKTHCIEHNMLWHKGETCREYEYRTNKKIRKEEEKASKKWMKEKAKHCPGCKRPIEKSYGCDHMTCSKCRHEFCWECLAPYLKKRDAGSVTHRAECLHHNP</sequence>